<proteinExistence type="predicted"/>
<feature type="non-terminal residue" evidence="1">
    <location>
        <position position="54"/>
    </location>
</feature>
<dbReference type="AlphaFoldDB" id="A0A9X9LLR5"/>
<protein>
    <submittedName>
        <fullName evidence="1">Uncharacterized protein</fullName>
    </submittedName>
</protein>
<name>A0A9X9LLR5_GULGU</name>
<gene>
    <name evidence="1" type="ORF">BN2614_LOCUS3</name>
</gene>
<evidence type="ECO:0000313" key="1">
    <source>
        <dbReference type="EMBL" id="VCW76428.1"/>
    </source>
</evidence>
<reference evidence="1 2" key="1">
    <citation type="submission" date="2018-10" db="EMBL/GenBank/DDBJ databases">
        <authorList>
            <person name="Ekblom R."/>
            <person name="Jareborg N."/>
        </authorList>
    </citation>
    <scope>NUCLEOTIDE SEQUENCE [LARGE SCALE GENOMIC DNA]</scope>
    <source>
        <tissue evidence="1">Muscle</tissue>
    </source>
</reference>
<evidence type="ECO:0000313" key="2">
    <source>
        <dbReference type="Proteomes" id="UP000269945"/>
    </source>
</evidence>
<comment type="caution">
    <text evidence="1">The sequence shown here is derived from an EMBL/GenBank/DDBJ whole genome shotgun (WGS) entry which is preliminary data.</text>
</comment>
<accession>A0A9X9LLR5</accession>
<keyword evidence="2" id="KW-1185">Reference proteome</keyword>
<dbReference type="Proteomes" id="UP000269945">
    <property type="component" value="Unassembled WGS sequence"/>
</dbReference>
<sequence>MQVSAHGGWGSMRGSKLVLHHRKPEKLWADVPAPQWSLGVSQHSGSTQGGFGKI</sequence>
<organism evidence="1 2">
    <name type="scientific">Gulo gulo</name>
    <name type="common">Wolverine</name>
    <name type="synonym">Gluton</name>
    <dbReference type="NCBI Taxonomy" id="48420"/>
    <lineage>
        <taxon>Eukaryota</taxon>
        <taxon>Metazoa</taxon>
        <taxon>Chordata</taxon>
        <taxon>Craniata</taxon>
        <taxon>Vertebrata</taxon>
        <taxon>Euteleostomi</taxon>
        <taxon>Mammalia</taxon>
        <taxon>Eutheria</taxon>
        <taxon>Laurasiatheria</taxon>
        <taxon>Carnivora</taxon>
        <taxon>Caniformia</taxon>
        <taxon>Musteloidea</taxon>
        <taxon>Mustelidae</taxon>
        <taxon>Guloninae</taxon>
        <taxon>Gulo</taxon>
    </lineage>
</organism>
<dbReference type="EMBL" id="CYRY02007335">
    <property type="protein sequence ID" value="VCW76428.1"/>
    <property type="molecule type" value="Genomic_DNA"/>
</dbReference>